<keyword evidence="6" id="KW-1185">Reference proteome</keyword>
<comment type="function">
    <text evidence="4">Produces ATP from ADP in the presence of a proton gradient across the membrane.</text>
</comment>
<name>A0A0X8H1V6_9FIRM</name>
<keyword evidence="2 4" id="KW-0813">Transport</keyword>
<keyword evidence="4" id="KW-0375">Hydrogen ion transport</keyword>
<proteinExistence type="inferred from homology"/>
<dbReference type="EMBL" id="CP013213">
    <property type="protein sequence ID" value="AMC94584.1"/>
    <property type="molecule type" value="Genomic_DNA"/>
</dbReference>
<dbReference type="GO" id="GO:0005524">
    <property type="term" value="F:ATP binding"/>
    <property type="evidence" value="ECO:0007669"/>
    <property type="project" value="UniProtKB-UniRule"/>
</dbReference>
<dbReference type="AlphaFoldDB" id="A0A0X8H1V6"/>
<dbReference type="OrthoDB" id="9781718at2"/>
<reference evidence="5 6" key="1">
    <citation type="submission" date="2015-10" db="EMBL/GenBank/DDBJ databases">
        <title>Erysipelothrix larvae sp. LV19 isolated from the larval gut of the rhinoceros beetle, Trypoxylus dichotomus.</title>
        <authorList>
            <person name="Lim S."/>
            <person name="Kim B.-C."/>
        </authorList>
    </citation>
    <scope>NUCLEOTIDE SEQUENCE [LARGE SCALE GENOMIC DNA]</scope>
    <source>
        <strain evidence="5 6">LV19</strain>
    </source>
</reference>
<sequence>MLITKSNLIASRESLRLAKLGYDLMDRKRVILMQELSQMMDDVKTLRTVIDEAYDDAYYSLQNANISIGSFTTRAIASQVTVDDGVEIVYRSVMGIEIPKVHLNKTISNEPQFRVQGTDSHLDEAFMRFNIVKSYTVKLAELDNGMYRLAKAIEKSRKRANALAYIVIPNLESEIKMISEALEEKEREDFIRMKLVKSQTDRR</sequence>
<protein>
    <recommendedName>
        <fullName evidence="4">V-type ATP synthase subunit D</fullName>
    </recommendedName>
    <alternativeName>
        <fullName evidence="4">V-ATPase subunit D</fullName>
    </alternativeName>
</protein>
<evidence type="ECO:0000313" key="5">
    <source>
        <dbReference type="EMBL" id="AMC94584.1"/>
    </source>
</evidence>
<evidence type="ECO:0000256" key="1">
    <source>
        <dbReference type="ARBA" id="ARBA00005850"/>
    </source>
</evidence>
<dbReference type="Pfam" id="PF01813">
    <property type="entry name" value="ATP-synt_D"/>
    <property type="match status" value="1"/>
</dbReference>
<dbReference type="GO" id="GO:0046961">
    <property type="term" value="F:proton-transporting ATPase activity, rotational mechanism"/>
    <property type="evidence" value="ECO:0007669"/>
    <property type="project" value="InterPro"/>
</dbReference>
<dbReference type="InterPro" id="IPR002699">
    <property type="entry name" value="V_ATPase_D"/>
</dbReference>
<dbReference type="NCBIfam" id="TIGR00309">
    <property type="entry name" value="V_ATPase_subD"/>
    <property type="match status" value="1"/>
</dbReference>
<gene>
    <name evidence="4" type="primary">atpD</name>
    <name evidence="5" type="ORF">AOC36_11550</name>
</gene>
<keyword evidence="3 4" id="KW-0406">Ion transport</keyword>
<dbReference type="HAMAP" id="MF_00271">
    <property type="entry name" value="ATP_synth_D_arch"/>
    <property type="match status" value="1"/>
</dbReference>
<accession>A0A0X8H1V6</accession>
<organism evidence="5 6">
    <name type="scientific">Erysipelothrix larvae</name>
    <dbReference type="NCBI Taxonomy" id="1514105"/>
    <lineage>
        <taxon>Bacteria</taxon>
        <taxon>Bacillati</taxon>
        <taxon>Bacillota</taxon>
        <taxon>Erysipelotrichia</taxon>
        <taxon>Erysipelotrichales</taxon>
        <taxon>Erysipelotrichaceae</taxon>
        <taxon>Erysipelothrix</taxon>
    </lineage>
</organism>
<dbReference type="PANTHER" id="PTHR11671">
    <property type="entry name" value="V-TYPE ATP SYNTHASE SUBUNIT D"/>
    <property type="match status" value="1"/>
</dbReference>
<comment type="similarity">
    <text evidence="1 4">Belongs to the V-ATPase D subunit family.</text>
</comment>
<dbReference type="RefSeq" id="WP_067634486.1">
    <property type="nucleotide sequence ID" value="NZ_CP013213.1"/>
</dbReference>
<keyword evidence="4" id="KW-0066">ATP synthesis</keyword>
<dbReference type="KEGG" id="erl:AOC36_11550"/>
<dbReference type="Gene3D" id="1.10.287.3240">
    <property type="match status" value="1"/>
</dbReference>
<dbReference type="STRING" id="1514105.AOC36_11550"/>
<evidence type="ECO:0000256" key="4">
    <source>
        <dbReference type="HAMAP-Rule" id="MF_00271"/>
    </source>
</evidence>
<dbReference type="GO" id="GO:0042777">
    <property type="term" value="P:proton motive force-driven plasma membrane ATP synthesis"/>
    <property type="evidence" value="ECO:0007669"/>
    <property type="project" value="UniProtKB-UniRule"/>
</dbReference>
<dbReference type="GO" id="GO:0046933">
    <property type="term" value="F:proton-transporting ATP synthase activity, rotational mechanism"/>
    <property type="evidence" value="ECO:0007669"/>
    <property type="project" value="UniProtKB-UniRule"/>
</dbReference>
<evidence type="ECO:0000313" key="6">
    <source>
        <dbReference type="Proteomes" id="UP000063781"/>
    </source>
</evidence>
<evidence type="ECO:0000256" key="2">
    <source>
        <dbReference type="ARBA" id="ARBA00022448"/>
    </source>
</evidence>
<evidence type="ECO:0000256" key="3">
    <source>
        <dbReference type="ARBA" id="ARBA00023065"/>
    </source>
</evidence>
<dbReference type="Proteomes" id="UP000063781">
    <property type="component" value="Chromosome"/>
</dbReference>